<evidence type="ECO:0000256" key="1">
    <source>
        <dbReference type="SAM" id="MobiDB-lite"/>
    </source>
</evidence>
<protein>
    <recommendedName>
        <fullName evidence="4">Magnesium transporter MgtE intracellular domain-containing protein</fullName>
    </recommendedName>
</protein>
<feature type="compositionally biased region" description="Polar residues" evidence="1">
    <location>
        <begin position="113"/>
        <end position="122"/>
    </location>
</feature>
<keyword evidence="3" id="KW-1185">Reference proteome</keyword>
<comment type="caution">
    <text evidence="2">The sequence shown here is derived from an EMBL/GenBank/DDBJ whole genome shotgun (WGS) entry which is preliminary data.</text>
</comment>
<name>A0ABT9CES1_9BACL</name>
<proteinExistence type="predicted"/>
<evidence type="ECO:0000313" key="3">
    <source>
        <dbReference type="Proteomes" id="UP001240171"/>
    </source>
</evidence>
<feature type="compositionally biased region" description="Low complexity" evidence="1">
    <location>
        <begin position="55"/>
        <end position="72"/>
    </location>
</feature>
<accession>A0ABT9CES1</accession>
<evidence type="ECO:0008006" key="4">
    <source>
        <dbReference type="Google" id="ProtNLM"/>
    </source>
</evidence>
<evidence type="ECO:0000313" key="2">
    <source>
        <dbReference type="EMBL" id="MDO7906191.1"/>
    </source>
</evidence>
<feature type="region of interest" description="Disordered" evidence="1">
    <location>
        <begin position="55"/>
        <end position="124"/>
    </location>
</feature>
<dbReference type="EMBL" id="JAUQTB010000003">
    <property type="protein sequence ID" value="MDO7906191.1"/>
    <property type="molecule type" value="Genomic_DNA"/>
</dbReference>
<dbReference type="RefSeq" id="WP_305023397.1">
    <property type="nucleotide sequence ID" value="NZ_JAUQTB010000003.1"/>
</dbReference>
<organism evidence="2 3">
    <name type="scientific">Paenibacillus lacisoli</name>
    <dbReference type="NCBI Taxonomy" id="3064525"/>
    <lineage>
        <taxon>Bacteria</taxon>
        <taxon>Bacillati</taxon>
        <taxon>Bacillota</taxon>
        <taxon>Bacilli</taxon>
        <taxon>Bacillales</taxon>
        <taxon>Paenibacillaceae</taxon>
        <taxon>Paenibacillus</taxon>
    </lineage>
</organism>
<sequence length="203" mass="22080">MKWAIWTMKKMATVLLISGLTLAATAWIVNTYVHSLLSSFNIQLKDQPTLWSMVTGGRTTGSSSSAKESLPSAGKEESKANPPSQQTEKSAKMEDAAPVMGTALEEGSEDSSENGASGSTVNPHEALVMTPGEMTERKDNLPGTDKQQILALLMAKLPQEEMQKISAAMEGGLTEKELQDIQQVLARYLSKEEYAKLMQMLKE</sequence>
<dbReference type="Proteomes" id="UP001240171">
    <property type="component" value="Unassembled WGS sequence"/>
</dbReference>
<gene>
    <name evidence="2" type="ORF">Q5741_07130</name>
</gene>
<reference evidence="2 3" key="1">
    <citation type="submission" date="2023-07" db="EMBL/GenBank/DDBJ databases">
        <title>Paenibacillus sp. JX-17 nov. isolated from soil.</title>
        <authorList>
            <person name="Wan Y."/>
            <person name="Liu B."/>
        </authorList>
    </citation>
    <scope>NUCLEOTIDE SEQUENCE [LARGE SCALE GENOMIC DNA]</scope>
    <source>
        <strain evidence="2 3">JX-17</strain>
    </source>
</reference>